<evidence type="ECO:0000313" key="4">
    <source>
        <dbReference type="Proteomes" id="UP000215902"/>
    </source>
</evidence>
<feature type="compositionally biased region" description="Low complexity" evidence="1">
    <location>
        <begin position="10"/>
        <end position="22"/>
    </location>
</feature>
<name>A0A267DIX1_9PLAT</name>
<evidence type="ECO:0000313" key="3">
    <source>
        <dbReference type="EMBL" id="PAA49221.1"/>
    </source>
</evidence>
<sequence length="166" mass="17263">MPAIETSAGSPQPQSTTPQPQPLQLQLHQMPKTSSALAVGTGWPVWAAHLLVVAACFALLCVSFAAYHRKQLRVAAAKRHRLAMRGRPKLRMMSSVSGCVTFGSDGNGGHPNACGCPLRLSADMGVPFGGSLGGAGFAADSGKRKGGGMLMFDFRRQSGRGGPSAM</sequence>
<keyword evidence="2" id="KW-1133">Transmembrane helix</keyword>
<evidence type="ECO:0000256" key="2">
    <source>
        <dbReference type="SAM" id="Phobius"/>
    </source>
</evidence>
<feature type="transmembrane region" description="Helical" evidence="2">
    <location>
        <begin position="46"/>
        <end position="67"/>
    </location>
</feature>
<dbReference type="AlphaFoldDB" id="A0A267DIX1"/>
<evidence type="ECO:0000256" key="1">
    <source>
        <dbReference type="SAM" id="MobiDB-lite"/>
    </source>
</evidence>
<accession>A0A267DIX1</accession>
<keyword evidence="4" id="KW-1185">Reference proteome</keyword>
<keyword evidence="2" id="KW-0472">Membrane</keyword>
<gene>
    <name evidence="3" type="ORF">BOX15_Mlig016832g3</name>
</gene>
<comment type="caution">
    <text evidence="3">The sequence shown here is derived from an EMBL/GenBank/DDBJ whole genome shotgun (WGS) entry which is preliminary data.</text>
</comment>
<organism evidence="3 4">
    <name type="scientific">Macrostomum lignano</name>
    <dbReference type="NCBI Taxonomy" id="282301"/>
    <lineage>
        <taxon>Eukaryota</taxon>
        <taxon>Metazoa</taxon>
        <taxon>Spiralia</taxon>
        <taxon>Lophotrochozoa</taxon>
        <taxon>Platyhelminthes</taxon>
        <taxon>Rhabditophora</taxon>
        <taxon>Macrostomorpha</taxon>
        <taxon>Macrostomida</taxon>
        <taxon>Macrostomidae</taxon>
        <taxon>Macrostomum</taxon>
    </lineage>
</organism>
<feature type="region of interest" description="Disordered" evidence="1">
    <location>
        <begin position="1"/>
        <end position="22"/>
    </location>
</feature>
<dbReference type="EMBL" id="NIVC01003943">
    <property type="protein sequence ID" value="PAA49221.1"/>
    <property type="molecule type" value="Genomic_DNA"/>
</dbReference>
<reference evidence="3 4" key="1">
    <citation type="submission" date="2017-06" db="EMBL/GenBank/DDBJ databases">
        <title>A platform for efficient transgenesis in Macrostomum lignano, a flatworm model organism for stem cell research.</title>
        <authorList>
            <person name="Berezikov E."/>
        </authorList>
    </citation>
    <scope>NUCLEOTIDE SEQUENCE [LARGE SCALE GENOMIC DNA]</scope>
    <source>
        <strain evidence="3">DV1</strain>
        <tissue evidence="3">Whole organism</tissue>
    </source>
</reference>
<protein>
    <submittedName>
        <fullName evidence="3">Uncharacterized protein</fullName>
    </submittedName>
</protein>
<keyword evidence="2" id="KW-0812">Transmembrane</keyword>
<proteinExistence type="predicted"/>
<dbReference type="Proteomes" id="UP000215902">
    <property type="component" value="Unassembled WGS sequence"/>
</dbReference>